<evidence type="ECO:0000313" key="4">
    <source>
        <dbReference type="RefSeq" id="XP_006819414.1"/>
    </source>
</evidence>
<dbReference type="GeneID" id="102807625"/>
<dbReference type="SUPFAM" id="SSF143503">
    <property type="entry name" value="PUG domain-like"/>
    <property type="match status" value="1"/>
</dbReference>
<dbReference type="Proteomes" id="UP000694865">
    <property type="component" value="Unplaced"/>
</dbReference>
<dbReference type="PANTHER" id="PTHR23153:SF38">
    <property type="entry name" value="UBX DOMAIN-CONTAINING PROTEIN 6"/>
    <property type="match status" value="1"/>
</dbReference>
<name>A0ABM0MHC3_SACKO</name>
<organism evidence="3 4">
    <name type="scientific">Saccoglossus kowalevskii</name>
    <name type="common">Acorn worm</name>
    <dbReference type="NCBI Taxonomy" id="10224"/>
    <lineage>
        <taxon>Eukaryota</taxon>
        <taxon>Metazoa</taxon>
        <taxon>Hemichordata</taxon>
        <taxon>Enteropneusta</taxon>
        <taxon>Harrimaniidae</taxon>
        <taxon>Saccoglossus</taxon>
    </lineage>
</organism>
<keyword evidence="3" id="KW-1185">Reference proteome</keyword>
<gene>
    <name evidence="4" type="primary">LOC102807625</name>
</gene>
<dbReference type="InterPro" id="IPR042774">
    <property type="entry name" value="UBXN6_PUB"/>
</dbReference>
<feature type="domain" description="UBX" evidence="2">
    <location>
        <begin position="332"/>
        <end position="407"/>
    </location>
</feature>
<dbReference type="InterPro" id="IPR036339">
    <property type="entry name" value="PUB-like_dom_sf"/>
</dbReference>
<dbReference type="InterPro" id="IPR029071">
    <property type="entry name" value="Ubiquitin-like_domsf"/>
</dbReference>
<feature type="compositionally biased region" description="Polar residues" evidence="1">
    <location>
        <begin position="21"/>
        <end position="41"/>
    </location>
</feature>
<dbReference type="Pfam" id="PF09409">
    <property type="entry name" value="PUB"/>
    <property type="match status" value="1"/>
</dbReference>
<evidence type="ECO:0000259" key="2">
    <source>
        <dbReference type="PROSITE" id="PS50033"/>
    </source>
</evidence>
<dbReference type="SUPFAM" id="SSF54236">
    <property type="entry name" value="Ubiquitin-like"/>
    <property type="match status" value="1"/>
</dbReference>
<dbReference type="CDD" id="cd10460">
    <property type="entry name" value="PUB_UBXD1"/>
    <property type="match status" value="1"/>
</dbReference>
<evidence type="ECO:0000313" key="3">
    <source>
        <dbReference type="Proteomes" id="UP000694865"/>
    </source>
</evidence>
<dbReference type="Pfam" id="PF00789">
    <property type="entry name" value="UBX"/>
    <property type="match status" value="1"/>
</dbReference>
<evidence type="ECO:0000256" key="1">
    <source>
        <dbReference type="SAM" id="MobiDB-lite"/>
    </source>
</evidence>
<dbReference type="CDD" id="cd16119">
    <property type="entry name" value="UBX_UBXN6"/>
    <property type="match status" value="1"/>
</dbReference>
<sequence>MKKFFEKKKLDFKFKKAGTGHSLSDESPSTSSQGVITSQPVAKQPPPPKSAGAMKAGEAALTRIDQKKQEPISASRKAIQAQVRREMEQEKAAAEAAAALSRQQSGPGETKLESAPLLSVEKVQFYCSLSPQRVPRSQIESHIKECLLLKLAEDPIQASCAMIHSLNKDREKMKVGIDTICKYLDNIISHPGEEKYTKIRIQNKAFQDKVACIEGSEEFLQSVGFTRQMMPHQDSEAEFFVLDQEYCSDTDRLRAVHESLVSTEPIRPILDRNTQIFEPCSGASQFHLPDEFYNLTAEEIKREQQLRTDMVERNAVLRTKAMREKEEQREIRKYNFTLIRVKFPNGIILQGIFRSREKVGALMEFVRQSLENDWMPFILSTSTGQKITNEDAFLVECQLFSVEILIFPRGI</sequence>
<dbReference type="RefSeq" id="XP_006819414.1">
    <property type="nucleotide sequence ID" value="XM_006819351.1"/>
</dbReference>
<dbReference type="InterPro" id="IPR001012">
    <property type="entry name" value="UBX_dom"/>
</dbReference>
<dbReference type="PROSITE" id="PS50033">
    <property type="entry name" value="UBX"/>
    <property type="match status" value="1"/>
</dbReference>
<reference evidence="4" key="1">
    <citation type="submission" date="2025-08" db="UniProtKB">
        <authorList>
            <consortium name="RefSeq"/>
        </authorList>
    </citation>
    <scope>IDENTIFICATION</scope>
    <source>
        <tissue evidence="4">Testes</tissue>
    </source>
</reference>
<protein>
    <submittedName>
        <fullName evidence="4">UBX domain-containing protein 6-like</fullName>
    </submittedName>
</protein>
<dbReference type="SMART" id="SM00580">
    <property type="entry name" value="PUG"/>
    <property type="match status" value="1"/>
</dbReference>
<dbReference type="PANTHER" id="PTHR23153">
    <property type="entry name" value="UBX-RELATED"/>
    <property type="match status" value="1"/>
</dbReference>
<dbReference type="Gene3D" id="3.10.20.90">
    <property type="entry name" value="Phosphatidylinositol 3-kinase Catalytic Subunit, Chain A, domain 1"/>
    <property type="match status" value="1"/>
</dbReference>
<dbReference type="Gene3D" id="1.20.58.2190">
    <property type="match status" value="1"/>
</dbReference>
<dbReference type="InterPro" id="IPR018997">
    <property type="entry name" value="PUB_domain"/>
</dbReference>
<proteinExistence type="predicted"/>
<feature type="region of interest" description="Disordered" evidence="1">
    <location>
        <begin position="15"/>
        <end position="87"/>
    </location>
</feature>
<accession>A0ABM0MHC3</accession>